<proteinExistence type="predicted"/>
<gene>
    <name evidence="5" type="ORF">FC78_GL001818</name>
</gene>
<reference evidence="5 6" key="1">
    <citation type="journal article" date="2015" name="Genome Announc.">
        <title>Expanding the biotechnology potential of lactobacilli through comparative genomics of 213 strains and associated genera.</title>
        <authorList>
            <person name="Sun Z."/>
            <person name="Harris H.M."/>
            <person name="McCann A."/>
            <person name="Guo C."/>
            <person name="Argimon S."/>
            <person name="Zhang W."/>
            <person name="Yang X."/>
            <person name="Jeffery I.B."/>
            <person name="Cooney J.C."/>
            <person name="Kagawa T.F."/>
            <person name="Liu W."/>
            <person name="Song Y."/>
            <person name="Salvetti E."/>
            <person name="Wrobel A."/>
            <person name="Rasinkangas P."/>
            <person name="Parkhill J."/>
            <person name="Rea M.C."/>
            <person name="O'Sullivan O."/>
            <person name="Ritari J."/>
            <person name="Douillard F.P."/>
            <person name="Paul Ross R."/>
            <person name="Yang R."/>
            <person name="Briner A.E."/>
            <person name="Felis G.E."/>
            <person name="de Vos W.M."/>
            <person name="Barrangou R."/>
            <person name="Klaenhammer T.R."/>
            <person name="Caufield P.W."/>
            <person name="Cui Y."/>
            <person name="Zhang H."/>
            <person name="O'Toole P.W."/>
        </authorList>
    </citation>
    <scope>NUCLEOTIDE SEQUENCE [LARGE SCALE GENOMIC DNA]</scope>
    <source>
        <strain evidence="5 6">DSM 19674</strain>
    </source>
</reference>
<dbReference type="Gene3D" id="3.40.50.1360">
    <property type="match status" value="1"/>
</dbReference>
<dbReference type="InterPro" id="IPR050313">
    <property type="entry name" value="Carb_Metab_HTH_regulators"/>
</dbReference>
<protein>
    <submittedName>
        <fullName evidence="5">DeoR family transcriptional regulator</fullName>
    </submittedName>
</protein>
<evidence type="ECO:0000313" key="5">
    <source>
        <dbReference type="EMBL" id="KRK83011.1"/>
    </source>
</evidence>
<keyword evidence="6" id="KW-1185">Reference proteome</keyword>
<dbReference type="GO" id="GO:0003700">
    <property type="term" value="F:DNA-binding transcription factor activity"/>
    <property type="evidence" value="ECO:0007669"/>
    <property type="project" value="InterPro"/>
</dbReference>
<dbReference type="AlphaFoldDB" id="A0A0R1KN41"/>
<dbReference type="RefSeq" id="WP_234032563.1">
    <property type="nucleotide sequence ID" value="NZ_AZDY01000037.1"/>
</dbReference>
<organism evidence="5 6">
    <name type="scientific">Companilactobacillus bobalius DSM 19674</name>
    <dbReference type="NCBI Taxonomy" id="1423788"/>
    <lineage>
        <taxon>Bacteria</taxon>
        <taxon>Bacillati</taxon>
        <taxon>Bacillota</taxon>
        <taxon>Bacilli</taxon>
        <taxon>Lactobacillales</taxon>
        <taxon>Lactobacillaceae</taxon>
        <taxon>Companilactobacillus</taxon>
        <taxon>Companilactobacillus bobalius</taxon>
    </lineage>
</organism>
<dbReference type="SMART" id="SM00420">
    <property type="entry name" value="HTH_DEOR"/>
    <property type="match status" value="1"/>
</dbReference>
<sequence>MKVLTEERQQIILEQLKIHNIVKLHDLIPLTGASESTLRRDLQDLENCHKLLRIHGGAQNVISLHEEPALSQKAAVHINEKKLIGQTAASLVRNHEVIFLDSGTTIQFMIPYLIEHNDLLVITNSVDNASMLADYNVNTFLPGGKLKSSTKALIGANIIQTLEKYHFDRAFLGTNGFSIDAGYTTPDPEEAAIKSLAITQSNQSYVLSDSSKFSQVSFSRFATLDEVPLITSRLSEKEANALKKFTKITEAI</sequence>
<keyword evidence="2" id="KW-0238">DNA-binding</keyword>
<dbReference type="PANTHER" id="PTHR30363:SF56">
    <property type="entry name" value="TRANSCRIPTIONAL REGULATOR, DEOR FAMILY"/>
    <property type="match status" value="1"/>
</dbReference>
<dbReference type="PRINTS" id="PR00037">
    <property type="entry name" value="HTHLACR"/>
</dbReference>
<comment type="caution">
    <text evidence="5">The sequence shown here is derived from an EMBL/GenBank/DDBJ whole genome shotgun (WGS) entry which is preliminary data.</text>
</comment>
<keyword evidence="3" id="KW-0804">Transcription</keyword>
<dbReference type="PANTHER" id="PTHR30363">
    <property type="entry name" value="HTH-TYPE TRANSCRIPTIONAL REGULATOR SRLR-RELATED"/>
    <property type="match status" value="1"/>
</dbReference>
<name>A0A0R1KN41_9LACO</name>
<keyword evidence="1" id="KW-0805">Transcription regulation</keyword>
<evidence type="ECO:0000256" key="2">
    <source>
        <dbReference type="ARBA" id="ARBA00023125"/>
    </source>
</evidence>
<evidence type="ECO:0000313" key="6">
    <source>
        <dbReference type="Proteomes" id="UP000051515"/>
    </source>
</evidence>
<dbReference type="SUPFAM" id="SSF100950">
    <property type="entry name" value="NagB/RpiA/CoA transferase-like"/>
    <property type="match status" value="1"/>
</dbReference>
<accession>A0A0R1KN41</accession>
<dbReference type="SUPFAM" id="SSF46785">
    <property type="entry name" value="Winged helix' DNA-binding domain"/>
    <property type="match status" value="1"/>
</dbReference>
<dbReference type="SMART" id="SM01134">
    <property type="entry name" value="DeoRC"/>
    <property type="match status" value="1"/>
</dbReference>
<dbReference type="InterPro" id="IPR036390">
    <property type="entry name" value="WH_DNA-bd_sf"/>
</dbReference>
<dbReference type="PROSITE" id="PS00894">
    <property type="entry name" value="HTH_DEOR_1"/>
    <property type="match status" value="1"/>
</dbReference>
<dbReference type="STRING" id="1423788.FC78_GL001818"/>
<dbReference type="Proteomes" id="UP000051515">
    <property type="component" value="Unassembled WGS sequence"/>
</dbReference>
<dbReference type="GO" id="GO:0003677">
    <property type="term" value="F:DNA binding"/>
    <property type="evidence" value="ECO:0007669"/>
    <property type="project" value="UniProtKB-KW"/>
</dbReference>
<evidence type="ECO:0000259" key="4">
    <source>
        <dbReference type="PROSITE" id="PS51000"/>
    </source>
</evidence>
<dbReference type="InterPro" id="IPR037171">
    <property type="entry name" value="NagB/RpiA_transferase-like"/>
</dbReference>
<dbReference type="PATRIC" id="fig|1423788.3.peg.1875"/>
<dbReference type="Pfam" id="PF08220">
    <property type="entry name" value="HTH_DeoR"/>
    <property type="match status" value="1"/>
</dbReference>
<dbReference type="EMBL" id="AZDY01000037">
    <property type="protein sequence ID" value="KRK83011.1"/>
    <property type="molecule type" value="Genomic_DNA"/>
</dbReference>
<dbReference type="InterPro" id="IPR001034">
    <property type="entry name" value="DeoR_HTH"/>
</dbReference>
<feature type="domain" description="HTH deoR-type" evidence="4">
    <location>
        <begin position="5"/>
        <end position="60"/>
    </location>
</feature>
<dbReference type="PROSITE" id="PS51000">
    <property type="entry name" value="HTH_DEOR_2"/>
    <property type="match status" value="1"/>
</dbReference>
<dbReference type="InterPro" id="IPR018356">
    <property type="entry name" value="Tscrpt_reg_HTH_DeoR_CS"/>
</dbReference>
<evidence type="ECO:0000256" key="1">
    <source>
        <dbReference type="ARBA" id="ARBA00023015"/>
    </source>
</evidence>
<evidence type="ECO:0000256" key="3">
    <source>
        <dbReference type="ARBA" id="ARBA00023163"/>
    </source>
</evidence>
<dbReference type="Pfam" id="PF00455">
    <property type="entry name" value="DeoRC"/>
    <property type="match status" value="1"/>
</dbReference>
<dbReference type="InterPro" id="IPR014036">
    <property type="entry name" value="DeoR-like_C"/>
</dbReference>